<reference evidence="1 2" key="1">
    <citation type="submission" date="2018-05" db="EMBL/GenBank/DDBJ databases">
        <title>Complete genome sequence of Flagellimonas aquimarina ECD12 isolated from seaweed Ecklonia cava.</title>
        <authorList>
            <person name="Choi S."/>
            <person name="Seong C."/>
        </authorList>
    </citation>
    <scope>NUCLEOTIDE SEQUENCE [LARGE SCALE GENOMIC DNA]</scope>
    <source>
        <strain evidence="1 2">ECD12</strain>
    </source>
</reference>
<protein>
    <submittedName>
        <fullName evidence="1">Uncharacterized protein</fullName>
    </submittedName>
</protein>
<gene>
    <name evidence="1" type="ORF">DKG77_03210</name>
</gene>
<evidence type="ECO:0000313" key="1">
    <source>
        <dbReference type="EMBL" id="PWL39852.1"/>
    </source>
</evidence>
<keyword evidence="2" id="KW-1185">Reference proteome</keyword>
<evidence type="ECO:0000313" key="2">
    <source>
        <dbReference type="Proteomes" id="UP000245762"/>
    </source>
</evidence>
<dbReference type="Proteomes" id="UP000245762">
    <property type="component" value="Unassembled WGS sequence"/>
</dbReference>
<name>A0A316L070_9FLAO</name>
<accession>A0A316L070</accession>
<comment type="caution">
    <text evidence="1">The sequence shown here is derived from an EMBL/GenBank/DDBJ whole genome shotgun (WGS) entry which is preliminary data.</text>
</comment>
<dbReference type="EMBL" id="QGEG01000001">
    <property type="protein sequence ID" value="PWL39852.1"/>
    <property type="molecule type" value="Genomic_DNA"/>
</dbReference>
<proteinExistence type="predicted"/>
<dbReference type="AlphaFoldDB" id="A0A316L070"/>
<sequence length="61" mass="7207">MINLQDLLALTKSLNFLDKLIITYENLDYLIHVGGLKHPSKVRTNDFYKNQYLMNSCAFWK</sequence>
<organism evidence="1 2">
    <name type="scientific">Flagellimonas aquimarina</name>
    <dbReference type="NCBI Taxonomy" id="2201895"/>
    <lineage>
        <taxon>Bacteria</taxon>
        <taxon>Pseudomonadati</taxon>
        <taxon>Bacteroidota</taxon>
        <taxon>Flavobacteriia</taxon>
        <taxon>Flavobacteriales</taxon>
        <taxon>Flavobacteriaceae</taxon>
        <taxon>Flagellimonas</taxon>
    </lineage>
</organism>